<name>A0ABW6K2G1_9BACI</name>
<evidence type="ECO:0000313" key="2">
    <source>
        <dbReference type="EMBL" id="MFE8697490.1"/>
    </source>
</evidence>
<keyword evidence="1" id="KW-0472">Membrane</keyword>
<dbReference type="Proteomes" id="UP001601058">
    <property type="component" value="Unassembled WGS sequence"/>
</dbReference>
<keyword evidence="1" id="KW-0812">Transmembrane</keyword>
<sequence>MTMLIWIVMILLFLYTIGFSISLWREKNKAGSIAVFVLAGATVASAFFGVLK</sequence>
<comment type="caution">
    <text evidence="2">The sequence shown here is derived from an EMBL/GenBank/DDBJ whole genome shotgun (WGS) entry which is preliminary data.</text>
</comment>
<accession>A0ABW6K2G1</accession>
<dbReference type="EMBL" id="JBIACJ010000007">
    <property type="protein sequence ID" value="MFE8697490.1"/>
    <property type="molecule type" value="Genomic_DNA"/>
</dbReference>
<protein>
    <submittedName>
        <fullName evidence="2">Uncharacterized protein</fullName>
    </submittedName>
</protein>
<proteinExistence type="predicted"/>
<evidence type="ECO:0000313" key="3">
    <source>
        <dbReference type="Proteomes" id="UP001601058"/>
    </source>
</evidence>
<evidence type="ECO:0000256" key="1">
    <source>
        <dbReference type="SAM" id="Phobius"/>
    </source>
</evidence>
<reference evidence="2 3" key="1">
    <citation type="submission" date="2024-08" db="EMBL/GenBank/DDBJ databases">
        <title>Two novel Cytobacillus novel species.</title>
        <authorList>
            <person name="Liu G."/>
        </authorList>
    </citation>
    <scope>NUCLEOTIDE SEQUENCE [LARGE SCALE GENOMIC DNA]</scope>
    <source>
        <strain evidence="2 3">FJAT-53684</strain>
    </source>
</reference>
<organism evidence="2 3">
    <name type="scientific">Cytobacillus mangrovibacter</name>
    <dbReference type="NCBI Taxonomy" id="3299024"/>
    <lineage>
        <taxon>Bacteria</taxon>
        <taxon>Bacillati</taxon>
        <taxon>Bacillota</taxon>
        <taxon>Bacilli</taxon>
        <taxon>Bacillales</taxon>
        <taxon>Bacillaceae</taxon>
        <taxon>Cytobacillus</taxon>
    </lineage>
</organism>
<keyword evidence="1" id="KW-1133">Transmembrane helix</keyword>
<feature type="transmembrane region" description="Helical" evidence="1">
    <location>
        <begin position="30"/>
        <end position="51"/>
    </location>
</feature>
<dbReference type="RefSeq" id="WP_389220772.1">
    <property type="nucleotide sequence ID" value="NZ_JBIACJ010000007.1"/>
</dbReference>
<keyword evidence="3" id="KW-1185">Reference proteome</keyword>
<gene>
    <name evidence="2" type="ORF">ACFYKT_14195</name>
</gene>